<protein>
    <submittedName>
        <fullName evidence="1">Uncharacterized protein</fullName>
    </submittedName>
</protein>
<sequence>MSSRIYTLKTFRNRFFLKYLDLPFL</sequence>
<dbReference type="EMBL" id="GGEC01058062">
    <property type="protein sequence ID" value="MBX38546.1"/>
    <property type="molecule type" value="Transcribed_RNA"/>
</dbReference>
<proteinExistence type="predicted"/>
<evidence type="ECO:0000313" key="1">
    <source>
        <dbReference type="EMBL" id="MBX38546.1"/>
    </source>
</evidence>
<dbReference type="AlphaFoldDB" id="A0A2P2N811"/>
<name>A0A2P2N811_RHIMU</name>
<accession>A0A2P2N811</accession>
<reference evidence="1" key="1">
    <citation type="submission" date="2018-02" db="EMBL/GenBank/DDBJ databases">
        <title>Rhizophora mucronata_Transcriptome.</title>
        <authorList>
            <person name="Meera S.P."/>
            <person name="Sreeshan A."/>
            <person name="Augustine A."/>
        </authorList>
    </citation>
    <scope>NUCLEOTIDE SEQUENCE</scope>
    <source>
        <tissue evidence="1">Leaf</tissue>
    </source>
</reference>
<organism evidence="1">
    <name type="scientific">Rhizophora mucronata</name>
    <name type="common">Asiatic mangrove</name>
    <dbReference type="NCBI Taxonomy" id="61149"/>
    <lineage>
        <taxon>Eukaryota</taxon>
        <taxon>Viridiplantae</taxon>
        <taxon>Streptophyta</taxon>
        <taxon>Embryophyta</taxon>
        <taxon>Tracheophyta</taxon>
        <taxon>Spermatophyta</taxon>
        <taxon>Magnoliopsida</taxon>
        <taxon>eudicotyledons</taxon>
        <taxon>Gunneridae</taxon>
        <taxon>Pentapetalae</taxon>
        <taxon>rosids</taxon>
        <taxon>fabids</taxon>
        <taxon>Malpighiales</taxon>
        <taxon>Rhizophoraceae</taxon>
        <taxon>Rhizophora</taxon>
    </lineage>
</organism>